<dbReference type="InterPro" id="IPR050407">
    <property type="entry name" value="Geranylgeranyl_reductase"/>
</dbReference>
<comment type="caution">
    <text evidence="2">The sequence shown here is derived from an EMBL/GenBank/DDBJ whole genome shotgun (WGS) entry which is preliminary data.</text>
</comment>
<accession>A0A951QE66</accession>
<protein>
    <submittedName>
        <fullName evidence="2">Geranylgeranyl reductase family protein</fullName>
    </submittedName>
</protein>
<reference evidence="2" key="1">
    <citation type="submission" date="2021-05" db="EMBL/GenBank/DDBJ databases">
        <authorList>
            <person name="Pietrasiak N."/>
            <person name="Ward R."/>
            <person name="Stajich J.E."/>
            <person name="Kurbessoian T."/>
        </authorList>
    </citation>
    <scope>NUCLEOTIDE SEQUENCE</scope>
    <source>
        <strain evidence="2">UHER 2000/2452</strain>
    </source>
</reference>
<organism evidence="2 3">
    <name type="scientific">Drouetiella hepatica Uher 2000/2452</name>
    <dbReference type="NCBI Taxonomy" id="904376"/>
    <lineage>
        <taxon>Bacteria</taxon>
        <taxon>Bacillati</taxon>
        <taxon>Cyanobacteriota</taxon>
        <taxon>Cyanophyceae</taxon>
        <taxon>Oculatellales</taxon>
        <taxon>Oculatellaceae</taxon>
        <taxon>Drouetiella</taxon>
    </lineage>
</organism>
<dbReference type="AlphaFoldDB" id="A0A951QE66"/>
<dbReference type="InterPro" id="IPR002938">
    <property type="entry name" value="FAD-bd"/>
</dbReference>
<dbReference type="InterPro" id="IPR036188">
    <property type="entry name" value="FAD/NAD-bd_sf"/>
</dbReference>
<dbReference type="PANTHER" id="PTHR42685">
    <property type="entry name" value="GERANYLGERANYL DIPHOSPHATE REDUCTASE"/>
    <property type="match status" value="1"/>
</dbReference>
<dbReference type="Gene3D" id="3.50.50.60">
    <property type="entry name" value="FAD/NAD(P)-binding domain"/>
    <property type="match status" value="1"/>
</dbReference>
<dbReference type="GO" id="GO:0016628">
    <property type="term" value="F:oxidoreductase activity, acting on the CH-CH group of donors, NAD or NADP as acceptor"/>
    <property type="evidence" value="ECO:0007669"/>
    <property type="project" value="InterPro"/>
</dbReference>
<dbReference type="SUPFAM" id="SSF51905">
    <property type="entry name" value="FAD/NAD(P)-binding domain"/>
    <property type="match status" value="1"/>
</dbReference>
<name>A0A951QE66_9CYAN</name>
<dbReference type="EMBL" id="JAHHHD010000027">
    <property type="protein sequence ID" value="MBW4660899.1"/>
    <property type="molecule type" value="Genomic_DNA"/>
</dbReference>
<dbReference type="GO" id="GO:0071949">
    <property type="term" value="F:FAD binding"/>
    <property type="evidence" value="ECO:0007669"/>
    <property type="project" value="InterPro"/>
</dbReference>
<sequence>MYDCIVVGAGPAGGAAAYHLAKRGRSVLILEKESLPRYKPCGGGVSPQVAQWFDFDFSPAISLKVNALRFTWKMDDPVEATLNDIDPIWMVRRDVFDHFLVQQAQKQGAELRDSTTVSGIEFKGDRWQVNTVTESGIVPVEGRYLIAADGAKGSMAKWLGFKDRKRRLAGALEAEAPASNPDTQVHFEFGMVKNGYIWNFPKADGYSIGIGTFRGNGGQQDFKGILAEYAASFNIDFKSAKQFGHPLCLWDGHQNLHTQNALLAGEAACVVDPMTAEGIRPSIFSGMKAAEAIDQAIGGNANALEQYTEVIIKEWGNDMVWAQRLAAVFYSVPGIGYKVGVKRPSAPTRMGQILVGQMGYGDVAGRALKRLSTGLIPGMGG</sequence>
<dbReference type="Proteomes" id="UP000757435">
    <property type="component" value="Unassembled WGS sequence"/>
</dbReference>
<dbReference type="PRINTS" id="PR00420">
    <property type="entry name" value="RNGMNOXGNASE"/>
</dbReference>
<dbReference type="InterPro" id="IPR011777">
    <property type="entry name" value="Geranylgeranyl_Rdtase_fam"/>
</dbReference>
<dbReference type="PANTHER" id="PTHR42685:SF22">
    <property type="entry name" value="CONDITIONED MEDIUM FACTOR RECEPTOR 1"/>
    <property type="match status" value="1"/>
</dbReference>
<dbReference type="Pfam" id="PF01494">
    <property type="entry name" value="FAD_binding_3"/>
    <property type="match status" value="1"/>
</dbReference>
<feature type="domain" description="FAD-binding" evidence="1">
    <location>
        <begin position="2"/>
        <end position="162"/>
    </location>
</feature>
<dbReference type="NCBIfam" id="TIGR02032">
    <property type="entry name" value="GG-red-SF"/>
    <property type="match status" value="1"/>
</dbReference>
<reference evidence="2" key="2">
    <citation type="journal article" date="2022" name="Microbiol. Resour. Announc.">
        <title>Metagenome Sequencing to Explore Phylogenomics of Terrestrial Cyanobacteria.</title>
        <authorList>
            <person name="Ward R.D."/>
            <person name="Stajich J.E."/>
            <person name="Johansen J.R."/>
            <person name="Huntemann M."/>
            <person name="Clum A."/>
            <person name="Foster B."/>
            <person name="Foster B."/>
            <person name="Roux S."/>
            <person name="Palaniappan K."/>
            <person name="Varghese N."/>
            <person name="Mukherjee S."/>
            <person name="Reddy T.B.K."/>
            <person name="Daum C."/>
            <person name="Copeland A."/>
            <person name="Chen I.A."/>
            <person name="Ivanova N.N."/>
            <person name="Kyrpides N.C."/>
            <person name="Shapiro N."/>
            <person name="Eloe-Fadrosh E.A."/>
            <person name="Pietrasiak N."/>
        </authorList>
    </citation>
    <scope>NUCLEOTIDE SEQUENCE</scope>
    <source>
        <strain evidence="2">UHER 2000/2452</strain>
    </source>
</reference>
<proteinExistence type="predicted"/>
<gene>
    <name evidence="2" type="ORF">KME15_19670</name>
</gene>
<evidence type="ECO:0000313" key="2">
    <source>
        <dbReference type="EMBL" id="MBW4660899.1"/>
    </source>
</evidence>
<evidence type="ECO:0000313" key="3">
    <source>
        <dbReference type="Proteomes" id="UP000757435"/>
    </source>
</evidence>
<evidence type="ECO:0000259" key="1">
    <source>
        <dbReference type="Pfam" id="PF01494"/>
    </source>
</evidence>